<dbReference type="EMBL" id="CNFU01000859">
    <property type="protein sequence ID" value="CKS64194.1"/>
    <property type="molecule type" value="Genomic_DNA"/>
</dbReference>
<dbReference type="Proteomes" id="UP000048948">
    <property type="component" value="Unassembled WGS sequence"/>
</dbReference>
<evidence type="ECO:0000313" key="5">
    <source>
        <dbReference type="EMBL" id="COW33598.1"/>
    </source>
</evidence>
<dbReference type="EMBL" id="CSBK01002318">
    <property type="protein sequence ID" value="COZ70853.1"/>
    <property type="molecule type" value="Genomic_DNA"/>
</dbReference>
<dbReference type="EMBL" id="CHKL01000258">
    <property type="protein sequence ID" value="COW36756.1"/>
    <property type="molecule type" value="Genomic_DNA"/>
</dbReference>
<evidence type="ECO:0000313" key="7">
    <source>
        <dbReference type="EMBL" id="COZ70853.1"/>
    </source>
</evidence>
<dbReference type="EMBL" id="CNFT01000545">
    <property type="protein sequence ID" value="CKR89262.1"/>
    <property type="molecule type" value="Genomic_DNA"/>
</dbReference>
<dbReference type="Proteomes" id="UP000048289">
    <property type="component" value="Unassembled WGS sequence"/>
</dbReference>
<evidence type="ECO:0000313" key="13">
    <source>
        <dbReference type="Proteomes" id="UP000049023"/>
    </source>
</evidence>
<dbReference type="Proteomes" id="UP000050164">
    <property type="component" value="Unassembled WGS sequence"/>
</dbReference>
<organism evidence="3 13">
    <name type="scientific">Mycobacterium tuberculosis</name>
    <dbReference type="NCBI Taxonomy" id="1773"/>
    <lineage>
        <taxon>Bacteria</taxon>
        <taxon>Bacillati</taxon>
        <taxon>Actinomycetota</taxon>
        <taxon>Actinomycetes</taxon>
        <taxon>Mycobacteriales</taxon>
        <taxon>Mycobacteriaceae</taxon>
        <taxon>Mycobacterium</taxon>
        <taxon>Mycobacterium tuberculosis complex</taxon>
    </lineage>
</organism>
<evidence type="ECO:0000313" key="14">
    <source>
        <dbReference type="Proteomes" id="UP000050164"/>
    </source>
</evidence>
<dbReference type="Proteomes" id="UP000045842">
    <property type="component" value="Unassembled WGS sequence"/>
</dbReference>
<reference evidence="8 9" key="1">
    <citation type="submission" date="2015-03" db="EMBL/GenBank/DDBJ databases">
        <authorList>
            <consortium name="Pathogen Informatics"/>
        </authorList>
    </citation>
    <scope>NUCLEOTIDE SEQUENCE [LARGE SCALE GENOMIC DNA]</scope>
    <source>
        <strain evidence="4 12">Bir 172</strain>
        <strain evidence="2 14">Bir 185</strain>
        <strain evidence="3 13">Bir 187</strain>
        <strain evidence="5 9">G09801536</strain>
        <strain evidence="1 10">G09901357</strain>
        <strain evidence="8">N09902308</strain>
        <strain evidence="6 11">P00601463</strain>
    </source>
</reference>
<proteinExistence type="predicted"/>
<dbReference type="EMBL" id="CFOE01000719">
    <property type="protein sequence ID" value="CFE45077.1"/>
    <property type="molecule type" value="Genomic_DNA"/>
</dbReference>
<protein>
    <submittedName>
        <fullName evidence="3">Uncharacterized protein</fullName>
    </submittedName>
</protein>
<dbReference type="Proteomes" id="UP000039021">
    <property type="component" value="Unassembled WGS sequence"/>
</dbReference>
<reference evidence="7" key="2">
    <citation type="submission" date="2015-03" db="EMBL/GenBank/DDBJ databases">
        <authorList>
            <consortium name="Pathogen Informatics"/>
            <person name="Murphy D."/>
        </authorList>
    </citation>
    <scope>NUCLEOTIDE SEQUENCE</scope>
    <source>
        <strain evidence="7">N09902308</strain>
    </source>
</reference>
<gene>
    <name evidence="5" type="ORF">ERS007679_03668</name>
    <name evidence="1" type="ORF">ERS007681_03760</name>
    <name evidence="7" type="ORF">ERS007739_04048</name>
    <name evidence="6" type="ORF">ERS007741_02321</name>
    <name evidence="4" type="ORF">ERS027646_02635</name>
    <name evidence="2" type="ORF">ERS027659_02350</name>
    <name evidence="3" type="ORF">ERS027661_03354</name>
</gene>
<evidence type="ECO:0000313" key="8">
    <source>
        <dbReference type="Proteomes" id="UP000039021"/>
    </source>
</evidence>
<name>A0A655ADR5_MYCTX</name>
<sequence>MIADTLYHGVGPGIAHREPFAYHTAQVNLATGCAEQNHIAPDDVVLGDIILRRVIRRPHHNPATG</sequence>
<dbReference type="AlphaFoldDB" id="A0A655ADR5"/>
<evidence type="ECO:0000313" key="4">
    <source>
        <dbReference type="EMBL" id="CKS88999.1"/>
    </source>
</evidence>
<evidence type="ECO:0000313" key="6">
    <source>
        <dbReference type="EMBL" id="COW36756.1"/>
    </source>
</evidence>
<evidence type="ECO:0000313" key="12">
    <source>
        <dbReference type="Proteomes" id="UP000048948"/>
    </source>
</evidence>
<dbReference type="EMBL" id="CSAD01000716">
    <property type="protein sequence ID" value="COW33598.1"/>
    <property type="molecule type" value="Genomic_DNA"/>
</dbReference>
<dbReference type="Proteomes" id="UP000048600">
    <property type="component" value="Unassembled WGS sequence"/>
</dbReference>
<evidence type="ECO:0000313" key="2">
    <source>
        <dbReference type="EMBL" id="CKR89262.1"/>
    </source>
</evidence>
<evidence type="ECO:0000313" key="1">
    <source>
        <dbReference type="EMBL" id="CFE45077.1"/>
    </source>
</evidence>
<dbReference type="EMBL" id="CNGE01000509">
    <property type="protein sequence ID" value="CKS88999.1"/>
    <property type="molecule type" value="Genomic_DNA"/>
</dbReference>
<dbReference type="Proteomes" id="UP000049023">
    <property type="component" value="Unassembled WGS sequence"/>
</dbReference>
<accession>A0A655ADR5</accession>
<evidence type="ECO:0000313" key="9">
    <source>
        <dbReference type="Proteomes" id="UP000045842"/>
    </source>
</evidence>
<evidence type="ECO:0000313" key="10">
    <source>
        <dbReference type="Proteomes" id="UP000048289"/>
    </source>
</evidence>
<evidence type="ECO:0000313" key="11">
    <source>
        <dbReference type="Proteomes" id="UP000048600"/>
    </source>
</evidence>
<evidence type="ECO:0000313" key="3">
    <source>
        <dbReference type="EMBL" id="CKS64194.1"/>
    </source>
</evidence>